<name>A0A538SRM1_UNCEI</name>
<evidence type="ECO:0000313" key="3">
    <source>
        <dbReference type="Proteomes" id="UP000320184"/>
    </source>
</evidence>
<organism evidence="2 3">
    <name type="scientific">Eiseniibacteriota bacterium</name>
    <dbReference type="NCBI Taxonomy" id="2212470"/>
    <lineage>
        <taxon>Bacteria</taxon>
        <taxon>Candidatus Eiseniibacteriota</taxon>
    </lineage>
</organism>
<dbReference type="AlphaFoldDB" id="A0A538SRM1"/>
<dbReference type="GO" id="GO:0030246">
    <property type="term" value="F:carbohydrate binding"/>
    <property type="evidence" value="ECO:0007669"/>
    <property type="project" value="InterPro"/>
</dbReference>
<accession>A0A538SRM1</accession>
<dbReference type="SUPFAM" id="SSF49452">
    <property type="entry name" value="Starch-binding domain-like"/>
    <property type="match status" value="1"/>
</dbReference>
<dbReference type="Proteomes" id="UP000320184">
    <property type="component" value="Unassembled WGS sequence"/>
</dbReference>
<dbReference type="InterPro" id="IPR025491">
    <property type="entry name" value="DUF4382"/>
</dbReference>
<sequence>MRSRPTLPLDFRPTLPHGASFMKRFQPVSFVVLAACAAMVGGCSKSPALPAFGTMNVRMTDSPADVQSVNLVVREVAIHSGDIDSDSTSGWTVLSDGPQTYDLLSLRNGVFASVGLAKVLAGHYTQLRLKLGTGSTVVVDGVAHPLTVPSGIQSGLKLVGSFEVPANGLLDLALDFDAGRSIVLDGAGSYSLKPTVRVMPFSTAAAIRGTVAPAGTAADVFATAGTDTLGSATAESDGTFQVSVLPAGTYALAIHPAAGFRDTTLLAVSVGAGGTADLGTIALTPQ</sequence>
<dbReference type="Pfam" id="PF14321">
    <property type="entry name" value="DUF4382"/>
    <property type="match status" value="1"/>
</dbReference>
<feature type="domain" description="DUF4382" evidence="1">
    <location>
        <begin position="53"/>
        <end position="194"/>
    </location>
</feature>
<dbReference type="EMBL" id="VBOT01000004">
    <property type="protein sequence ID" value="TMQ54030.1"/>
    <property type="molecule type" value="Genomic_DNA"/>
</dbReference>
<dbReference type="InterPro" id="IPR013784">
    <property type="entry name" value="Carb-bd-like_fold"/>
</dbReference>
<proteinExistence type="predicted"/>
<gene>
    <name evidence="2" type="ORF">E6K73_00475</name>
</gene>
<reference evidence="2 3" key="1">
    <citation type="journal article" date="2019" name="Nat. Microbiol.">
        <title>Mediterranean grassland soil C-N compound turnover is dependent on rainfall and depth, and is mediated by genomically divergent microorganisms.</title>
        <authorList>
            <person name="Diamond S."/>
            <person name="Andeer P.F."/>
            <person name="Li Z."/>
            <person name="Crits-Christoph A."/>
            <person name="Burstein D."/>
            <person name="Anantharaman K."/>
            <person name="Lane K.R."/>
            <person name="Thomas B.C."/>
            <person name="Pan C."/>
            <person name="Northen T.R."/>
            <person name="Banfield J.F."/>
        </authorList>
    </citation>
    <scope>NUCLEOTIDE SEQUENCE [LARGE SCALE GENOMIC DNA]</scope>
    <source>
        <strain evidence="2">WS_3</strain>
    </source>
</reference>
<evidence type="ECO:0000259" key="1">
    <source>
        <dbReference type="Pfam" id="PF14321"/>
    </source>
</evidence>
<comment type="caution">
    <text evidence="2">The sequence shown here is derived from an EMBL/GenBank/DDBJ whole genome shotgun (WGS) entry which is preliminary data.</text>
</comment>
<evidence type="ECO:0000313" key="2">
    <source>
        <dbReference type="EMBL" id="TMQ54030.1"/>
    </source>
</evidence>
<protein>
    <submittedName>
        <fullName evidence="2">DUF4382 domain-containing protein</fullName>
    </submittedName>
</protein>
<dbReference type="Gene3D" id="2.60.40.1120">
    <property type="entry name" value="Carboxypeptidase-like, regulatory domain"/>
    <property type="match status" value="1"/>
</dbReference>